<name>A0A3M8VJJ6_9ACTN</name>
<reference evidence="1 2" key="1">
    <citation type="submission" date="2018-11" db="EMBL/GenBank/DDBJ databases">
        <title>The Potential of Streptomyces as Biocontrol Agents against the Tomato grey mould, Botrytis cinerea (Gray mold) Frontiers in Microbiology.</title>
        <authorList>
            <person name="Li D."/>
        </authorList>
    </citation>
    <scope>NUCLEOTIDE SEQUENCE [LARGE SCALE GENOMIC DNA]</scope>
    <source>
        <strain evidence="1 2">NEAU-LD23</strain>
    </source>
</reference>
<proteinExistence type="predicted"/>
<organism evidence="1 2">
    <name type="scientific">Streptomyces botrytidirepellens</name>
    <dbReference type="NCBI Taxonomy" id="2486417"/>
    <lineage>
        <taxon>Bacteria</taxon>
        <taxon>Bacillati</taxon>
        <taxon>Actinomycetota</taxon>
        <taxon>Actinomycetes</taxon>
        <taxon>Kitasatosporales</taxon>
        <taxon>Streptomycetaceae</taxon>
        <taxon>Streptomyces</taxon>
    </lineage>
</organism>
<sequence>MTARDAQEDANAAAASSISDTTIDQLRDDIVALAGAYNRKSSAEVWTEARRLREEAETQRDRTRIPGQQQDLLVLAGQASALLATAAFDMGSLAGAKRLARTAALYGESARFGPLQAFAAGALAYISYFSATPSESVRLVQRGLMCAGLGDTAVRRLRAIEARAYGHLGDTASAQRALELSESARSGRTDDLHEVVGGEFGFSDERLAMSNSSTALLVGNGEQAEVSALRALELLNSKPASARSARVMGGAAADLAMARLLHNDLEGAAEALAKVWDVPVDQRATGLLRRVSQLRSALTLPRYQGAAVAGDLAERIEGFVLASSARSLDGPYGPIALEP</sequence>
<dbReference type="GO" id="GO:0003677">
    <property type="term" value="F:DNA binding"/>
    <property type="evidence" value="ECO:0007669"/>
    <property type="project" value="UniProtKB-KW"/>
</dbReference>
<keyword evidence="2" id="KW-1185">Reference proteome</keyword>
<accession>A0A3M8VJJ6</accession>
<evidence type="ECO:0000313" key="2">
    <source>
        <dbReference type="Proteomes" id="UP000275401"/>
    </source>
</evidence>
<gene>
    <name evidence="1" type="ORF">EEJ42_29725</name>
</gene>
<comment type="caution">
    <text evidence="1">The sequence shown here is derived from an EMBL/GenBank/DDBJ whole genome shotgun (WGS) entry which is preliminary data.</text>
</comment>
<dbReference type="AlphaFoldDB" id="A0A3M8VJJ6"/>
<keyword evidence="1" id="KW-0238">DNA-binding</keyword>
<dbReference type="EMBL" id="RIBZ01000329">
    <property type="protein sequence ID" value="RNG17756.1"/>
    <property type="molecule type" value="Genomic_DNA"/>
</dbReference>
<evidence type="ECO:0000313" key="1">
    <source>
        <dbReference type="EMBL" id="RNG17756.1"/>
    </source>
</evidence>
<dbReference type="Proteomes" id="UP000275401">
    <property type="component" value="Unassembled WGS sequence"/>
</dbReference>
<protein>
    <submittedName>
        <fullName evidence="1">DNA-binding protein</fullName>
    </submittedName>
</protein>